<dbReference type="EMBL" id="CP042425">
    <property type="protein sequence ID" value="QEL19398.1"/>
    <property type="molecule type" value="Genomic_DNA"/>
</dbReference>
<dbReference type="Gene3D" id="3.30.1390.10">
    <property type="match status" value="1"/>
</dbReference>
<evidence type="ECO:0000259" key="2">
    <source>
        <dbReference type="Pfam" id="PF02617"/>
    </source>
</evidence>
<dbReference type="OrthoDB" id="286350at2"/>
<keyword evidence="4" id="KW-1185">Reference proteome</keyword>
<name>A0A5C1AR78_9BACT</name>
<dbReference type="Pfam" id="PF02617">
    <property type="entry name" value="ClpS"/>
    <property type="match status" value="1"/>
</dbReference>
<evidence type="ECO:0000313" key="4">
    <source>
        <dbReference type="Proteomes" id="UP000324974"/>
    </source>
</evidence>
<keyword evidence="3" id="KW-0378">Hydrolase</keyword>
<dbReference type="RefSeq" id="WP_149113792.1">
    <property type="nucleotide sequence ID" value="NZ_CP042425.1"/>
</dbReference>
<gene>
    <name evidence="3" type="ORF">PX52LOC_06469</name>
</gene>
<organism evidence="3 4">
    <name type="scientific">Limnoglobus roseus</name>
    <dbReference type="NCBI Taxonomy" id="2598579"/>
    <lineage>
        <taxon>Bacteria</taxon>
        <taxon>Pseudomonadati</taxon>
        <taxon>Planctomycetota</taxon>
        <taxon>Planctomycetia</taxon>
        <taxon>Gemmatales</taxon>
        <taxon>Gemmataceae</taxon>
        <taxon>Limnoglobus</taxon>
    </lineage>
</organism>
<dbReference type="GO" id="GO:0008233">
    <property type="term" value="F:peptidase activity"/>
    <property type="evidence" value="ECO:0007669"/>
    <property type="project" value="UniProtKB-KW"/>
</dbReference>
<dbReference type="GO" id="GO:0006508">
    <property type="term" value="P:proteolysis"/>
    <property type="evidence" value="ECO:0007669"/>
    <property type="project" value="UniProtKB-KW"/>
</dbReference>
<evidence type="ECO:0000313" key="3">
    <source>
        <dbReference type="EMBL" id="QEL19398.1"/>
    </source>
</evidence>
<dbReference type="KEGG" id="lrs:PX52LOC_06469"/>
<sequence length="108" mass="12096">MSNTATLPELEAESQQKTRHQPPYHVVLLNDDDHSYAYVILMLKELFGHPVEKGYQLADEVDKQGRAIVFTGAKEVAELKQEQVHAYGPDPTIKRCQGSMTAELEAAE</sequence>
<feature type="region of interest" description="Disordered" evidence="1">
    <location>
        <begin position="1"/>
        <end position="20"/>
    </location>
</feature>
<protein>
    <submittedName>
        <fullName evidence="3">ATP-dependent Clp protease adaptor ClpS</fullName>
    </submittedName>
</protein>
<dbReference type="InterPro" id="IPR022935">
    <property type="entry name" value="ClpS"/>
</dbReference>
<dbReference type="AlphaFoldDB" id="A0A5C1AR78"/>
<dbReference type="PANTHER" id="PTHR33473">
    <property type="entry name" value="ATP-DEPENDENT CLP PROTEASE ADAPTER PROTEIN CLPS1, CHLOROPLASTIC"/>
    <property type="match status" value="1"/>
</dbReference>
<reference evidence="4" key="1">
    <citation type="submission" date="2019-08" db="EMBL/GenBank/DDBJ databases">
        <title>Limnoglobus roseus gen. nov., sp. nov., a novel freshwater planctomycete with a giant genome from the family Gemmataceae.</title>
        <authorList>
            <person name="Kulichevskaya I.S."/>
            <person name="Naumoff D.G."/>
            <person name="Miroshnikov K."/>
            <person name="Ivanova A."/>
            <person name="Philippov D.A."/>
            <person name="Hakobyan A."/>
            <person name="Rijpstra I.C."/>
            <person name="Sinninghe Damste J.S."/>
            <person name="Liesack W."/>
            <person name="Dedysh S.N."/>
        </authorList>
    </citation>
    <scope>NUCLEOTIDE SEQUENCE [LARGE SCALE GENOMIC DNA]</scope>
    <source>
        <strain evidence="4">PX52</strain>
    </source>
</reference>
<dbReference type="PANTHER" id="PTHR33473:SF17">
    <property type="entry name" value="ATP-DEPENDENT CLP PROTEASE ADAPTER PROTEIN CLPS1, CHLOROPLASTIC"/>
    <property type="match status" value="1"/>
</dbReference>
<dbReference type="InterPro" id="IPR003769">
    <property type="entry name" value="ClpS_core"/>
</dbReference>
<feature type="domain" description="Adaptor protein ClpS core" evidence="2">
    <location>
        <begin position="20"/>
        <end position="87"/>
    </location>
</feature>
<dbReference type="GO" id="GO:0030163">
    <property type="term" value="P:protein catabolic process"/>
    <property type="evidence" value="ECO:0007669"/>
    <property type="project" value="InterPro"/>
</dbReference>
<dbReference type="SUPFAM" id="SSF54736">
    <property type="entry name" value="ClpS-like"/>
    <property type="match status" value="1"/>
</dbReference>
<dbReference type="InterPro" id="IPR014719">
    <property type="entry name" value="Ribosomal_bL12_C/ClpS-like"/>
</dbReference>
<evidence type="ECO:0000256" key="1">
    <source>
        <dbReference type="SAM" id="MobiDB-lite"/>
    </source>
</evidence>
<dbReference type="Proteomes" id="UP000324974">
    <property type="component" value="Chromosome"/>
</dbReference>
<accession>A0A5C1AR78</accession>
<keyword evidence="3" id="KW-0645">Protease</keyword>
<proteinExistence type="predicted"/>